<dbReference type="PANTHER" id="PTHR39341">
    <property type="entry name" value="BSL7085 PROTEIN"/>
    <property type="match status" value="1"/>
</dbReference>
<dbReference type="PANTHER" id="PTHR39341:SF1">
    <property type="entry name" value="DUF1858 DOMAIN-CONTAINING PROTEIN"/>
    <property type="match status" value="1"/>
</dbReference>
<dbReference type="InterPro" id="IPR023883">
    <property type="entry name" value="CHP03980_redox-disulphide"/>
</dbReference>
<name>A0A2H5Y9S7_9CHLR</name>
<dbReference type="InterPro" id="IPR038062">
    <property type="entry name" value="ScdA-like_N_sf"/>
</dbReference>
<dbReference type="NCBIfam" id="TIGR03980">
    <property type="entry name" value="prismane_assoc"/>
    <property type="match status" value="1"/>
</dbReference>
<evidence type="ECO:0000313" key="3">
    <source>
        <dbReference type="Proteomes" id="UP000236642"/>
    </source>
</evidence>
<dbReference type="Pfam" id="PF08984">
    <property type="entry name" value="DUF1858"/>
    <property type="match status" value="1"/>
</dbReference>
<dbReference type="SUPFAM" id="SSF140683">
    <property type="entry name" value="SP0561-like"/>
    <property type="match status" value="1"/>
</dbReference>
<dbReference type="EMBL" id="BEHY01000126">
    <property type="protein sequence ID" value="GBD10209.1"/>
    <property type="molecule type" value="Genomic_DNA"/>
</dbReference>
<dbReference type="Gene3D" id="1.10.3910.10">
    <property type="entry name" value="SP0561-like"/>
    <property type="match status" value="1"/>
</dbReference>
<feature type="domain" description="DUF1858" evidence="1">
    <location>
        <begin position="2"/>
        <end position="55"/>
    </location>
</feature>
<evidence type="ECO:0000313" key="2">
    <source>
        <dbReference type="EMBL" id="GBD10209.1"/>
    </source>
</evidence>
<comment type="caution">
    <text evidence="2">The sequence shown here is derived from an EMBL/GenBank/DDBJ whole genome shotgun (WGS) entry which is preliminary data.</text>
</comment>
<organism evidence="2 3">
    <name type="scientific">Candidatus Thermoflexus japonica</name>
    <dbReference type="NCBI Taxonomy" id="2035417"/>
    <lineage>
        <taxon>Bacteria</taxon>
        <taxon>Bacillati</taxon>
        <taxon>Chloroflexota</taxon>
        <taxon>Thermoflexia</taxon>
        <taxon>Thermoflexales</taxon>
        <taxon>Thermoflexaceae</taxon>
        <taxon>Thermoflexus</taxon>
    </lineage>
</organism>
<gene>
    <name evidence="2" type="ORF">HRbin22_02475</name>
</gene>
<dbReference type="Proteomes" id="UP000236642">
    <property type="component" value="Unassembled WGS sequence"/>
</dbReference>
<dbReference type="AlphaFoldDB" id="A0A2H5Y9S7"/>
<evidence type="ECO:0000259" key="1">
    <source>
        <dbReference type="Pfam" id="PF08984"/>
    </source>
</evidence>
<reference evidence="3" key="1">
    <citation type="submission" date="2017-09" db="EMBL/GenBank/DDBJ databases">
        <title>Metaegenomics of thermophilic ammonia-oxidizing enrichment culture.</title>
        <authorList>
            <person name="Kato S."/>
            <person name="Suzuki K."/>
        </authorList>
    </citation>
    <scope>NUCLEOTIDE SEQUENCE [LARGE SCALE GENOMIC DNA]</scope>
</reference>
<dbReference type="InterPro" id="IPR015077">
    <property type="entry name" value="DUF1858"/>
</dbReference>
<sequence>MIDPEWSIEELMERYPASREILVRYGMWCPVCTLSGLETLADAARVYGVEIERLIREIESKARASS</sequence>
<protein>
    <recommendedName>
        <fullName evidence="1">DUF1858 domain-containing protein</fullName>
    </recommendedName>
</protein>
<accession>A0A2H5Y9S7</accession>
<proteinExistence type="predicted"/>